<evidence type="ECO:0000313" key="5">
    <source>
        <dbReference type="EMBL" id="PIA18830.1"/>
    </source>
</evidence>
<evidence type="ECO:0000259" key="4">
    <source>
        <dbReference type="Pfam" id="PF10187"/>
    </source>
</evidence>
<dbReference type="Pfam" id="PF10187">
    <property type="entry name" value="FAM192A_Fyv6_N"/>
    <property type="match status" value="1"/>
</dbReference>
<protein>
    <recommendedName>
        <fullName evidence="4">FAM192A/Fyv6 N-terminal domain-containing protein</fullName>
    </recommendedName>
</protein>
<dbReference type="EMBL" id="KZ303488">
    <property type="protein sequence ID" value="PIA18830.1"/>
    <property type="molecule type" value="Genomic_DNA"/>
</dbReference>
<feature type="region of interest" description="Disordered" evidence="3">
    <location>
        <begin position="116"/>
        <end position="224"/>
    </location>
</feature>
<gene>
    <name evidence="5" type="ORF">COEREDRAFT_84783</name>
</gene>
<dbReference type="GO" id="GO:0005634">
    <property type="term" value="C:nucleus"/>
    <property type="evidence" value="ECO:0007669"/>
    <property type="project" value="UniProtKB-SubCell"/>
</dbReference>
<feature type="compositionally biased region" description="Basic and acidic residues" evidence="3">
    <location>
        <begin position="187"/>
        <end position="198"/>
    </location>
</feature>
<dbReference type="AlphaFoldDB" id="A0A2G5BII1"/>
<evidence type="ECO:0000313" key="6">
    <source>
        <dbReference type="Proteomes" id="UP000242474"/>
    </source>
</evidence>
<feature type="compositionally biased region" description="Polar residues" evidence="3">
    <location>
        <begin position="200"/>
        <end position="212"/>
    </location>
</feature>
<evidence type="ECO:0000256" key="3">
    <source>
        <dbReference type="SAM" id="MobiDB-lite"/>
    </source>
</evidence>
<feature type="compositionally biased region" description="Polar residues" evidence="3">
    <location>
        <begin position="137"/>
        <end position="146"/>
    </location>
</feature>
<evidence type="ECO:0000256" key="2">
    <source>
        <dbReference type="ARBA" id="ARBA00023242"/>
    </source>
</evidence>
<dbReference type="InterPro" id="IPR039845">
    <property type="entry name" value="FAM192A"/>
</dbReference>
<feature type="compositionally biased region" description="Polar residues" evidence="3">
    <location>
        <begin position="1"/>
        <end position="11"/>
    </location>
</feature>
<dbReference type="STRING" id="763665.A0A2G5BII1"/>
<organism evidence="5 6">
    <name type="scientific">Coemansia reversa (strain ATCC 12441 / NRRL 1564)</name>
    <dbReference type="NCBI Taxonomy" id="763665"/>
    <lineage>
        <taxon>Eukaryota</taxon>
        <taxon>Fungi</taxon>
        <taxon>Fungi incertae sedis</taxon>
        <taxon>Zoopagomycota</taxon>
        <taxon>Kickxellomycotina</taxon>
        <taxon>Kickxellomycetes</taxon>
        <taxon>Kickxellales</taxon>
        <taxon>Kickxellaceae</taxon>
        <taxon>Coemansia</taxon>
    </lineage>
</organism>
<sequence length="224" mass="25785">MSNTNPNSRFISENAIEEARKEREDAWKKAYETGAASSPIPEPDYDPRTLYERLQEQRSKKEEAYAESRRFANQIRKLDTEEIEFLDTVDVLERQKQTEQKQTEILALADFNNKVAERHKQPVNTLIKRQNPKSPMVSRNPTTSKLSGIVRRRRRNDDTYQNNQPITNSATSDKDISSAYAQSDSSNEDKKKRRKESENTDSSAETGETNLLNMLASYASDESE</sequence>
<dbReference type="Proteomes" id="UP000242474">
    <property type="component" value="Unassembled WGS sequence"/>
</dbReference>
<feature type="compositionally biased region" description="Polar residues" evidence="3">
    <location>
        <begin position="159"/>
        <end position="171"/>
    </location>
</feature>
<dbReference type="OrthoDB" id="75720at2759"/>
<dbReference type="PANTHER" id="PTHR13495:SF0">
    <property type="entry name" value="PSME3-INTERACTING PROTEIN"/>
    <property type="match status" value="1"/>
</dbReference>
<feature type="domain" description="FAM192A/Fyv6 N-terminal" evidence="4">
    <location>
        <begin position="10"/>
        <end position="111"/>
    </location>
</feature>
<proteinExistence type="predicted"/>
<comment type="subcellular location">
    <subcellularLocation>
        <location evidence="1">Nucleus</location>
    </subcellularLocation>
</comment>
<keyword evidence="2" id="KW-0539">Nucleus</keyword>
<reference evidence="5 6" key="1">
    <citation type="journal article" date="2015" name="Genome Biol. Evol.">
        <title>Phylogenomic analyses indicate that early fungi evolved digesting cell walls of algal ancestors of land plants.</title>
        <authorList>
            <person name="Chang Y."/>
            <person name="Wang S."/>
            <person name="Sekimoto S."/>
            <person name="Aerts A.L."/>
            <person name="Choi C."/>
            <person name="Clum A."/>
            <person name="LaButti K.M."/>
            <person name="Lindquist E.A."/>
            <person name="Yee Ngan C."/>
            <person name="Ohm R.A."/>
            <person name="Salamov A.A."/>
            <person name="Grigoriev I.V."/>
            <person name="Spatafora J.W."/>
            <person name="Berbee M.L."/>
        </authorList>
    </citation>
    <scope>NUCLEOTIDE SEQUENCE [LARGE SCALE GENOMIC DNA]</scope>
    <source>
        <strain evidence="5 6">NRRL 1564</strain>
    </source>
</reference>
<name>A0A2G5BII1_COERN</name>
<dbReference type="InterPro" id="IPR019331">
    <property type="entry name" value="FAM192A/Fyv6_N"/>
</dbReference>
<accession>A0A2G5BII1</accession>
<keyword evidence="6" id="KW-1185">Reference proteome</keyword>
<feature type="compositionally biased region" description="Basic and acidic residues" evidence="3">
    <location>
        <begin position="17"/>
        <end position="31"/>
    </location>
</feature>
<feature type="region of interest" description="Disordered" evidence="3">
    <location>
        <begin position="1"/>
        <end position="47"/>
    </location>
</feature>
<evidence type="ECO:0000256" key="1">
    <source>
        <dbReference type="ARBA" id="ARBA00004123"/>
    </source>
</evidence>
<dbReference type="PANTHER" id="PTHR13495">
    <property type="entry name" value="NEFA-INTERACTING NUCLEAR PROTEIN NIP30"/>
    <property type="match status" value="1"/>
</dbReference>